<dbReference type="EMBL" id="WCHB01000074">
    <property type="protein sequence ID" value="NRO35522.1"/>
    <property type="molecule type" value="Genomic_DNA"/>
</dbReference>
<dbReference type="RefSeq" id="WP_003626960.1">
    <property type="nucleotide sequence ID" value="NZ_AP023028.1"/>
</dbReference>
<dbReference type="EMBL" id="WCGB01000025">
    <property type="protein sequence ID" value="NRN91769.1"/>
    <property type="molecule type" value="Genomic_DNA"/>
</dbReference>
<dbReference type="Proteomes" id="UP000601587">
    <property type="component" value="Unassembled WGS sequence"/>
</dbReference>
<reference evidence="5" key="3">
    <citation type="submission" date="2019-09" db="EMBL/GenBank/DDBJ databases">
        <title>Comparative genomic analysis of Lactobacillus helveticus.</title>
        <authorList>
            <person name="Zhang H."/>
            <person name="Chen Y."/>
            <person name="Zhong Z."/>
        </authorList>
    </citation>
    <scope>NUCLEOTIDE SEQUENCE</scope>
    <source>
        <strain evidence="6">IMAU30003</strain>
        <strain evidence="5">IMAU50013</strain>
    </source>
</reference>
<dbReference type="OMA" id="GQSGEWQ"/>
<dbReference type="EMBL" id="BLYO01000364">
    <property type="protein sequence ID" value="GFP00152.1"/>
    <property type="molecule type" value="Genomic_DNA"/>
</dbReference>
<dbReference type="EMBL" id="CP019581">
    <property type="protein sequence ID" value="AZK91284.1"/>
    <property type="molecule type" value="Genomic_DNA"/>
</dbReference>
<evidence type="ECO:0000313" key="3">
    <source>
        <dbReference type="EMBL" id="GFP00152.1"/>
    </source>
</evidence>
<dbReference type="GeneID" id="99757194"/>
<protein>
    <submittedName>
        <fullName evidence="5">Uncharacterized protein</fullName>
    </submittedName>
</protein>
<dbReference type="Proteomes" id="UP000063930">
    <property type="component" value="Chromosome"/>
</dbReference>
<sequence>MFNDKNAILAKNLHVDSFKYQSTEDMPNEAYEKWQESHMNAKVFSLEFRNIGQSGEWQEMIVIWGD</sequence>
<proteinExistence type="predicted"/>
<reference evidence="2 8" key="2">
    <citation type="submission" date="2017-02" db="EMBL/GenBank/DDBJ databases">
        <title>Complete genome sequence of Lactobacillus helveticus.</title>
        <authorList>
            <person name="Kim J.F."/>
            <person name="Chung Y."/>
            <person name="Kwak M."/>
        </authorList>
    </citation>
    <scope>NUCLEOTIDE SEQUENCE [LARGE SCALE GENOMIC DNA]</scope>
    <source>
        <strain evidence="2 8">LH5</strain>
    </source>
</reference>
<dbReference type="AlphaFoldDB" id="A0A0D5MKJ5"/>
<dbReference type="eggNOG" id="ENOG5030AK4">
    <property type="taxonomic scope" value="Bacteria"/>
</dbReference>
<accession>A0A0D5MKJ5</accession>
<evidence type="ECO:0000313" key="9">
    <source>
        <dbReference type="Proteomes" id="UP000601587"/>
    </source>
</evidence>
<dbReference type="KEGG" id="lhd:HUO_09530"/>
<reference evidence="1 7" key="1">
    <citation type="submission" date="2015-08" db="EMBL/GenBank/DDBJ databases">
        <title>Complete genome sequence of Lactobacillus helveticus CAUH18, a probiotic strain originated from koumiss.</title>
        <authorList>
            <person name="Yang Y."/>
            <person name="Hao Y."/>
        </authorList>
    </citation>
    <scope>NUCLEOTIDE SEQUENCE [LARGE SCALE GENOMIC DNA]</scope>
    <source>
        <strain evidence="1 7">CAUH18</strain>
    </source>
</reference>
<evidence type="ECO:0000313" key="5">
    <source>
        <dbReference type="EMBL" id="NRN91769.1"/>
    </source>
</evidence>
<reference evidence="3" key="4">
    <citation type="submission" date="2020-07" db="EMBL/GenBank/DDBJ databases">
        <title>Draft genome sequence of Lactobacillus helveticus strain H-8.</title>
        <authorList>
            <person name="Endo A."/>
            <person name="Maeno S."/>
            <person name="Kido Y."/>
        </authorList>
    </citation>
    <scope>NUCLEOTIDE SEQUENCE</scope>
    <source>
        <strain evidence="3">H-8</strain>
    </source>
</reference>
<dbReference type="Proteomes" id="UP000630086">
    <property type="component" value="Unassembled WGS sequence"/>
</dbReference>
<dbReference type="EMBL" id="BLYV01000152">
    <property type="protein sequence ID" value="GFP12856.1"/>
    <property type="molecule type" value="Genomic_DNA"/>
</dbReference>
<dbReference type="EMBL" id="CP012381">
    <property type="protein sequence ID" value="ALI53096.1"/>
    <property type="molecule type" value="Genomic_DNA"/>
</dbReference>
<reference evidence="4" key="5">
    <citation type="submission" date="2020-07" db="EMBL/GenBank/DDBJ databases">
        <title>Draft genome sequence of Lactobacillus helveticus strain JCM 1062.</title>
        <authorList>
            <person name="Endo A."/>
            <person name="Maeno S."/>
            <person name="Kido Y."/>
        </authorList>
    </citation>
    <scope>NUCLEOTIDE SEQUENCE</scope>
    <source>
        <strain evidence="4">JCM 1062</strain>
    </source>
</reference>
<evidence type="ECO:0000313" key="4">
    <source>
        <dbReference type="EMBL" id="GFP12856.1"/>
    </source>
</evidence>
<organism evidence="5 9">
    <name type="scientific">Lactobacillus helveticus</name>
    <name type="common">Lactobacillus suntoryeus</name>
    <dbReference type="NCBI Taxonomy" id="1587"/>
    <lineage>
        <taxon>Bacteria</taxon>
        <taxon>Bacillati</taxon>
        <taxon>Bacillota</taxon>
        <taxon>Bacilli</taxon>
        <taxon>Lactobacillales</taxon>
        <taxon>Lactobacillaceae</taxon>
        <taxon>Lactobacillus</taxon>
    </lineage>
</organism>
<evidence type="ECO:0000313" key="8">
    <source>
        <dbReference type="Proteomes" id="UP000267945"/>
    </source>
</evidence>
<evidence type="ECO:0000313" key="2">
    <source>
        <dbReference type="EMBL" id="AZK91284.1"/>
    </source>
</evidence>
<dbReference type="Proteomes" id="UP000651333">
    <property type="component" value="Unassembled WGS sequence"/>
</dbReference>
<dbReference type="Proteomes" id="UP000267945">
    <property type="component" value="Chromosome"/>
</dbReference>
<evidence type="ECO:0000313" key="7">
    <source>
        <dbReference type="Proteomes" id="UP000063930"/>
    </source>
</evidence>
<gene>
    <name evidence="1" type="ORF">ALV80_08670</name>
    <name evidence="6" type="ORF">IMAU30003_01772</name>
    <name evidence="5" type="ORF">IMAU50013_01314</name>
    <name evidence="2" type="ORF">LH5_01037</name>
    <name evidence="3" type="ORF">LHEH8_19070</name>
    <name evidence="4" type="ORF">LHEJCM1062_07280</name>
</gene>
<dbReference type="Proteomes" id="UP000618094">
    <property type="component" value="Unassembled WGS sequence"/>
</dbReference>
<evidence type="ECO:0000313" key="6">
    <source>
        <dbReference type="EMBL" id="NRO35522.1"/>
    </source>
</evidence>
<evidence type="ECO:0000313" key="1">
    <source>
        <dbReference type="EMBL" id="ALI53096.1"/>
    </source>
</evidence>
<name>A0A0D5MKJ5_LACHE</name>